<dbReference type="Pfam" id="PF12323">
    <property type="entry name" value="HTH_OrfB_IS605"/>
    <property type="match status" value="1"/>
</dbReference>
<protein>
    <submittedName>
        <fullName evidence="3">Transposase and inactivated derivatives</fullName>
    </submittedName>
</protein>
<evidence type="ECO:0000259" key="1">
    <source>
        <dbReference type="Pfam" id="PF01385"/>
    </source>
</evidence>
<gene>
    <name evidence="3" type="ORF">SAMN02194393_05403</name>
</gene>
<proteinExistence type="predicted"/>
<dbReference type="AlphaFoldDB" id="A0A1T5MUK0"/>
<sequence>MNKAYRFRIYPNEVQKDLIERTFGCTRFVYNYFLKQRIETYKTEGKSIGYTKKQNQLPKLKKELSWLKEVDSTSLQMTIRNLDRAFKNFFRDKTIGFPKFKNKKSKKKSYTVNYVNNNIQIKKHKIKLPKLKWVSAKVHRFVEGRIINATITKTPTNKYFVSIITELEIEPMDKVDGNIGIDLGIKHFAILSTGEKIKNPKLLKKSLKRLAKEQKN</sequence>
<reference evidence="3 4" key="1">
    <citation type="submission" date="2017-02" db="EMBL/GenBank/DDBJ databases">
        <authorList>
            <person name="Peterson S.W."/>
        </authorList>
    </citation>
    <scope>NUCLEOTIDE SEQUENCE [LARGE SCALE GENOMIC DNA]</scope>
    <source>
        <strain evidence="3 4">M1</strain>
    </source>
</reference>
<dbReference type="STRING" id="36842.SAMN02194393_05403"/>
<dbReference type="InterPro" id="IPR021027">
    <property type="entry name" value="Transposase_put_HTH"/>
</dbReference>
<dbReference type="InterPro" id="IPR001959">
    <property type="entry name" value="Transposase"/>
</dbReference>
<organism evidence="3 4">
    <name type="scientific">Maledivibacter halophilus</name>
    <dbReference type="NCBI Taxonomy" id="36842"/>
    <lineage>
        <taxon>Bacteria</taxon>
        <taxon>Bacillati</taxon>
        <taxon>Bacillota</taxon>
        <taxon>Clostridia</taxon>
        <taxon>Peptostreptococcales</taxon>
        <taxon>Caminicellaceae</taxon>
        <taxon>Maledivibacter</taxon>
    </lineage>
</organism>
<name>A0A1T5MUK0_9FIRM</name>
<evidence type="ECO:0000259" key="2">
    <source>
        <dbReference type="Pfam" id="PF12323"/>
    </source>
</evidence>
<feature type="domain" description="Transposase putative helix-turn-helix" evidence="2">
    <location>
        <begin position="1"/>
        <end position="46"/>
    </location>
</feature>
<dbReference type="NCBIfam" id="NF040570">
    <property type="entry name" value="guided_TnpB"/>
    <property type="match status" value="1"/>
</dbReference>
<dbReference type="Proteomes" id="UP000190285">
    <property type="component" value="Unassembled WGS sequence"/>
</dbReference>
<dbReference type="Pfam" id="PF01385">
    <property type="entry name" value="OrfB_IS605"/>
    <property type="match status" value="1"/>
</dbReference>
<evidence type="ECO:0000313" key="3">
    <source>
        <dbReference type="EMBL" id="SKC91910.1"/>
    </source>
</evidence>
<dbReference type="EMBL" id="FUZT01000026">
    <property type="protein sequence ID" value="SKC91910.1"/>
    <property type="molecule type" value="Genomic_DNA"/>
</dbReference>
<accession>A0A1T5MUK0</accession>
<evidence type="ECO:0000313" key="4">
    <source>
        <dbReference type="Proteomes" id="UP000190285"/>
    </source>
</evidence>
<keyword evidence="4" id="KW-1185">Reference proteome</keyword>
<feature type="domain" description="Probable transposase IS891/IS1136/IS1341" evidence="1">
    <location>
        <begin position="170"/>
        <end position="215"/>
    </location>
</feature>